<dbReference type="InParanoid" id="A0A2T3AWH9"/>
<dbReference type="EMBL" id="KZ679014">
    <property type="protein sequence ID" value="PSS13032.1"/>
    <property type="molecule type" value="Genomic_DNA"/>
</dbReference>
<evidence type="ECO:0000256" key="1">
    <source>
        <dbReference type="SAM" id="MobiDB-lite"/>
    </source>
</evidence>
<evidence type="ECO:0000256" key="2">
    <source>
        <dbReference type="SAM" id="Phobius"/>
    </source>
</evidence>
<feature type="compositionally biased region" description="Acidic residues" evidence="1">
    <location>
        <begin position="77"/>
        <end position="90"/>
    </location>
</feature>
<dbReference type="STRING" id="857342.A0A2T3AWH9"/>
<dbReference type="OrthoDB" id="5411141at2759"/>
<keyword evidence="2" id="KW-1133">Transmembrane helix</keyword>
<feature type="region of interest" description="Disordered" evidence="1">
    <location>
        <begin position="524"/>
        <end position="543"/>
    </location>
</feature>
<feature type="region of interest" description="Disordered" evidence="1">
    <location>
        <begin position="29"/>
        <end position="105"/>
    </location>
</feature>
<dbReference type="AlphaFoldDB" id="A0A2T3AWH9"/>
<feature type="compositionally biased region" description="Gly residues" evidence="1">
    <location>
        <begin position="33"/>
        <end position="42"/>
    </location>
</feature>
<protein>
    <submittedName>
        <fullName evidence="3">Uncharacterized protein</fullName>
    </submittedName>
</protein>
<feature type="region of interest" description="Disordered" evidence="1">
    <location>
        <begin position="294"/>
        <end position="324"/>
    </location>
</feature>
<dbReference type="GeneID" id="36576927"/>
<proteinExistence type="predicted"/>
<keyword evidence="4" id="KW-1185">Reference proteome</keyword>
<dbReference type="RefSeq" id="XP_024719023.1">
    <property type="nucleotide sequence ID" value="XM_024868846.1"/>
</dbReference>
<organism evidence="3 4">
    <name type="scientific">Amorphotheca resinae ATCC 22711</name>
    <dbReference type="NCBI Taxonomy" id="857342"/>
    <lineage>
        <taxon>Eukaryota</taxon>
        <taxon>Fungi</taxon>
        <taxon>Dikarya</taxon>
        <taxon>Ascomycota</taxon>
        <taxon>Pezizomycotina</taxon>
        <taxon>Leotiomycetes</taxon>
        <taxon>Helotiales</taxon>
        <taxon>Amorphothecaceae</taxon>
        <taxon>Amorphotheca</taxon>
    </lineage>
</organism>
<keyword evidence="2" id="KW-0812">Transmembrane</keyword>
<name>A0A2T3AWH9_AMORE</name>
<accession>A0A2T3AWH9</accession>
<feature type="compositionally biased region" description="Basic and acidic residues" evidence="1">
    <location>
        <begin position="52"/>
        <end position="64"/>
    </location>
</feature>
<sequence length="543" mass="59077">MTPLDQLRHDHSEYLRQITGCENALSLREQAGGSSGNCGRGIAGDKNKRRSRSSDSTDSYHDNLEFNNGDNPNDNDNNADEDGGGGESDDEKVGNSGNGQDMKHLYNAPSVDYAHGDELFPANQSTTATALTTIPTTTAVTSPVGLTASASSVSTFISTSFPTSMNLDPIVTPNPFLPITSSQRRKDLNTDADSIITLSWPIEYESSSTISSFTVPETALGPITTTQPNSGRNDYHDNNKHNTLTPTDEHLLVAAGVIGGFIMIIAGICLVTWTWKNVPFLAFRRREIHGGDDVWFGRRTRGQDPTADGDERYPSQRVSPQAPYGFVTDEKPVSQQDIGGLIVSHVITPKMATRRTAATPLLDLQRQDLVHGAPPDGAALFGLSQSTAAPEPVTQPITQAFYYTSPNYPLDDNGNTNTAIVLQNTSDVYDRGQREANHLSYLSSLSSGFGDAQIIIPEPGPTSSQIVPALQQNSRQSRKFSWATSIFQTRRADDRDTVYTTASVESAPRFRSINSWVAQQTGRLERQQQKIGEVPNMPETQLP</sequence>
<gene>
    <name evidence="3" type="ORF">M430DRAFT_60198</name>
</gene>
<feature type="compositionally biased region" description="Low complexity" evidence="1">
    <location>
        <begin position="65"/>
        <end position="76"/>
    </location>
</feature>
<evidence type="ECO:0000313" key="4">
    <source>
        <dbReference type="Proteomes" id="UP000241818"/>
    </source>
</evidence>
<keyword evidence="2" id="KW-0472">Membrane</keyword>
<feature type="transmembrane region" description="Helical" evidence="2">
    <location>
        <begin position="251"/>
        <end position="275"/>
    </location>
</feature>
<dbReference type="Proteomes" id="UP000241818">
    <property type="component" value="Unassembled WGS sequence"/>
</dbReference>
<reference evidence="3 4" key="1">
    <citation type="journal article" date="2018" name="New Phytol.">
        <title>Comparative genomics and transcriptomics depict ericoid mycorrhizal fungi as versatile saprotrophs and plant mutualists.</title>
        <authorList>
            <person name="Martino E."/>
            <person name="Morin E."/>
            <person name="Grelet G.A."/>
            <person name="Kuo A."/>
            <person name="Kohler A."/>
            <person name="Daghino S."/>
            <person name="Barry K.W."/>
            <person name="Cichocki N."/>
            <person name="Clum A."/>
            <person name="Dockter R.B."/>
            <person name="Hainaut M."/>
            <person name="Kuo R.C."/>
            <person name="LaButti K."/>
            <person name="Lindahl B.D."/>
            <person name="Lindquist E.A."/>
            <person name="Lipzen A."/>
            <person name="Khouja H.R."/>
            <person name="Magnuson J."/>
            <person name="Murat C."/>
            <person name="Ohm R.A."/>
            <person name="Singer S.W."/>
            <person name="Spatafora J.W."/>
            <person name="Wang M."/>
            <person name="Veneault-Fourrey C."/>
            <person name="Henrissat B."/>
            <person name="Grigoriev I.V."/>
            <person name="Martin F.M."/>
            <person name="Perotto S."/>
        </authorList>
    </citation>
    <scope>NUCLEOTIDE SEQUENCE [LARGE SCALE GENOMIC DNA]</scope>
    <source>
        <strain evidence="3 4">ATCC 22711</strain>
    </source>
</reference>
<evidence type="ECO:0000313" key="3">
    <source>
        <dbReference type="EMBL" id="PSS13032.1"/>
    </source>
</evidence>